<gene>
    <name evidence="8" type="ORF">E6C48_19535</name>
</gene>
<dbReference type="Gene3D" id="1.20.1250.20">
    <property type="entry name" value="MFS general substrate transporter like domains"/>
    <property type="match status" value="2"/>
</dbReference>
<keyword evidence="2" id="KW-1003">Cell membrane</keyword>
<keyword evidence="5 6" id="KW-0472">Membrane</keyword>
<evidence type="ECO:0000256" key="2">
    <source>
        <dbReference type="ARBA" id="ARBA00022475"/>
    </source>
</evidence>
<evidence type="ECO:0000256" key="4">
    <source>
        <dbReference type="ARBA" id="ARBA00022989"/>
    </source>
</evidence>
<dbReference type="EMBL" id="SSNY01000013">
    <property type="protein sequence ID" value="THF55085.1"/>
    <property type="molecule type" value="Genomic_DNA"/>
</dbReference>
<feature type="transmembrane region" description="Helical" evidence="6">
    <location>
        <begin position="379"/>
        <end position="397"/>
    </location>
</feature>
<name>A0ABY2Q4C9_9HYPH</name>
<organism evidence="8 9">
    <name type="scientific">Ollibium composti</name>
    <dbReference type="NCBI Taxonomy" id="2675109"/>
    <lineage>
        <taxon>Bacteria</taxon>
        <taxon>Pseudomonadati</taxon>
        <taxon>Pseudomonadota</taxon>
        <taxon>Alphaproteobacteria</taxon>
        <taxon>Hyphomicrobiales</taxon>
        <taxon>Phyllobacteriaceae</taxon>
        <taxon>Ollibium</taxon>
    </lineage>
</organism>
<comment type="caution">
    <text evidence="8">The sequence shown here is derived from an EMBL/GenBank/DDBJ whole genome shotgun (WGS) entry which is preliminary data.</text>
</comment>
<dbReference type="PROSITE" id="PS50850">
    <property type="entry name" value="MFS"/>
    <property type="match status" value="1"/>
</dbReference>
<dbReference type="InterPro" id="IPR011701">
    <property type="entry name" value="MFS"/>
</dbReference>
<keyword evidence="4 6" id="KW-1133">Transmembrane helix</keyword>
<evidence type="ECO:0000313" key="9">
    <source>
        <dbReference type="Proteomes" id="UP000306441"/>
    </source>
</evidence>
<dbReference type="InterPro" id="IPR036259">
    <property type="entry name" value="MFS_trans_sf"/>
</dbReference>
<accession>A0ABY2Q4C9</accession>
<dbReference type="InterPro" id="IPR050189">
    <property type="entry name" value="MFS_Efflux_Transporters"/>
</dbReference>
<feature type="transmembrane region" description="Helical" evidence="6">
    <location>
        <begin position="312"/>
        <end position="330"/>
    </location>
</feature>
<reference evidence="8 9" key="1">
    <citation type="submission" date="2019-04" db="EMBL/GenBank/DDBJ databases">
        <title>Mesorhizobium composti sp. nov., isolated from compost.</title>
        <authorList>
            <person name="Lin S.-Y."/>
            <person name="Hameed A."/>
            <person name="Hsieh Y.-T."/>
            <person name="Young C.-C."/>
        </authorList>
    </citation>
    <scope>NUCLEOTIDE SEQUENCE [LARGE SCALE GENOMIC DNA]</scope>
    <source>
        <strain evidence="8 9">CC-YTH430</strain>
    </source>
</reference>
<sequence>MNNIQINATRPNASSGPAATFGLRSTLVLALGTFAVGTDAFIVSAFLPAMADGLSVTPALAGYSVTAFALAYALLAPVIAAVTSAVARRRLLVAALVILGLANIASALSPTLGILILTRVVAAAAAAAYTPNAGAVAAAIVRPELRARALAIVIGGLTAATALGVPLGRIASTTMSWRASLILVGIVSLAAAFGVLAVMPRLPGNVPVTLYQRLAILTRPGVMVVLPLTVLGMAACYTPYAFTIQVLDFLLVPATSVTAMLLAYGAGAVVGNYASGWATDRIGPNAVLTSAYALMVVAMGGLAWVASAPSPAMIGVVALLMACWGASSWAQTPPQQHRLIAGAPQEAPLVVALNSSGIYFGISIGTAIGSHALSDGAQATLWYGSTIAIVALVYVLLTAMRHNSRG</sequence>
<protein>
    <submittedName>
        <fullName evidence="8">MFS transporter</fullName>
    </submittedName>
</protein>
<dbReference type="Pfam" id="PF07690">
    <property type="entry name" value="MFS_1"/>
    <property type="match status" value="1"/>
</dbReference>
<evidence type="ECO:0000256" key="5">
    <source>
        <dbReference type="ARBA" id="ARBA00023136"/>
    </source>
</evidence>
<evidence type="ECO:0000259" key="7">
    <source>
        <dbReference type="PROSITE" id="PS50850"/>
    </source>
</evidence>
<feature type="domain" description="Major facilitator superfamily (MFS) profile" evidence="7">
    <location>
        <begin position="25"/>
        <end position="403"/>
    </location>
</feature>
<feature type="transmembrane region" description="Helical" evidence="6">
    <location>
        <begin position="59"/>
        <end position="79"/>
    </location>
</feature>
<feature type="transmembrane region" description="Helical" evidence="6">
    <location>
        <begin position="149"/>
        <end position="171"/>
    </location>
</feature>
<dbReference type="SUPFAM" id="SSF103473">
    <property type="entry name" value="MFS general substrate transporter"/>
    <property type="match status" value="1"/>
</dbReference>
<dbReference type="PANTHER" id="PTHR43124:SF10">
    <property type="entry name" value="PURINE EFFLUX PUMP PBUE"/>
    <property type="match status" value="1"/>
</dbReference>
<feature type="transmembrane region" description="Helical" evidence="6">
    <location>
        <begin position="351"/>
        <end position="373"/>
    </location>
</feature>
<feature type="transmembrane region" description="Helical" evidence="6">
    <location>
        <begin position="177"/>
        <end position="199"/>
    </location>
</feature>
<evidence type="ECO:0000256" key="3">
    <source>
        <dbReference type="ARBA" id="ARBA00022692"/>
    </source>
</evidence>
<dbReference type="Proteomes" id="UP000306441">
    <property type="component" value="Unassembled WGS sequence"/>
</dbReference>
<evidence type="ECO:0000256" key="1">
    <source>
        <dbReference type="ARBA" id="ARBA00004651"/>
    </source>
</evidence>
<proteinExistence type="predicted"/>
<feature type="transmembrane region" description="Helical" evidence="6">
    <location>
        <begin position="254"/>
        <end position="274"/>
    </location>
</feature>
<comment type="subcellular location">
    <subcellularLocation>
        <location evidence="1">Cell membrane</location>
        <topology evidence="1">Multi-pass membrane protein</topology>
    </subcellularLocation>
</comment>
<evidence type="ECO:0000313" key="8">
    <source>
        <dbReference type="EMBL" id="THF55085.1"/>
    </source>
</evidence>
<dbReference type="PANTHER" id="PTHR43124">
    <property type="entry name" value="PURINE EFFLUX PUMP PBUE"/>
    <property type="match status" value="1"/>
</dbReference>
<feature type="transmembrane region" description="Helical" evidence="6">
    <location>
        <begin position="220"/>
        <end position="242"/>
    </location>
</feature>
<dbReference type="InterPro" id="IPR020846">
    <property type="entry name" value="MFS_dom"/>
</dbReference>
<keyword evidence="3 6" id="KW-0812">Transmembrane</keyword>
<evidence type="ECO:0000256" key="6">
    <source>
        <dbReference type="SAM" id="Phobius"/>
    </source>
</evidence>
<feature type="transmembrane region" description="Helical" evidence="6">
    <location>
        <begin position="114"/>
        <end position="137"/>
    </location>
</feature>
<dbReference type="CDD" id="cd17324">
    <property type="entry name" value="MFS_NepI_like"/>
    <property type="match status" value="1"/>
</dbReference>
<feature type="transmembrane region" description="Helical" evidence="6">
    <location>
        <begin position="21"/>
        <end position="47"/>
    </location>
</feature>
<keyword evidence="9" id="KW-1185">Reference proteome</keyword>
<feature type="transmembrane region" description="Helical" evidence="6">
    <location>
        <begin position="286"/>
        <end position="306"/>
    </location>
</feature>
<feature type="transmembrane region" description="Helical" evidence="6">
    <location>
        <begin position="91"/>
        <end position="108"/>
    </location>
</feature>